<evidence type="ECO:0000313" key="2">
    <source>
        <dbReference type="EMBL" id="MCW1933379.1"/>
    </source>
</evidence>
<dbReference type="RefSeq" id="WP_264506301.1">
    <property type="nucleotide sequence ID" value="NZ_JAPDFL010000001.1"/>
</dbReference>
<evidence type="ECO:0000313" key="3">
    <source>
        <dbReference type="Proteomes" id="UP001208938"/>
    </source>
</evidence>
<accession>A0ABT3H0R4</accession>
<evidence type="ECO:0000256" key="1">
    <source>
        <dbReference type="SAM" id="SignalP"/>
    </source>
</evidence>
<comment type="caution">
    <text evidence="2">The sequence shown here is derived from an EMBL/GenBank/DDBJ whole genome shotgun (WGS) entry which is preliminary data.</text>
</comment>
<proteinExistence type="predicted"/>
<organism evidence="2 3">
    <name type="scientific">Pararhodobacter zhoushanensis</name>
    <dbReference type="NCBI Taxonomy" id="2479545"/>
    <lineage>
        <taxon>Bacteria</taxon>
        <taxon>Pseudomonadati</taxon>
        <taxon>Pseudomonadota</taxon>
        <taxon>Alphaproteobacteria</taxon>
        <taxon>Rhodobacterales</taxon>
        <taxon>Paracoccaceae</taxon>
        <taxon>Pararhodobacter</taxon>
    </lineage>
</organism>
<name>A0ABT3H0R4_9RHOB</name>
<keyword evidence="3" id="KW-1185">Reference proteome</keyword>
<gene>
    <name evidence="2" type="ORF">OKW52_14200</name>
</gene>
<dbReference type="EMBL" id="JAPDFL010000001">
    <property type="protein sequence ID" value="MCW1933379.1"/>
    <property type="molecule type" value="Genomic_DNA"/>
</dbReference>
<feature type="chain" id="PRO_5046114235" evidence="1">
    <location>
        <begin position="21"/>
        <end position="78"/>
    </location>
</feature>
<keyword evidence="1" id="KW-0732">Signal</keyword>
<reference evidence="2 3" key="1">
    <citation type="submission" date="2022-10" db="EMBL/GenBank/DDBJ databases">
        <title>Pararhodobacter sp. nov., isolated from marine algae.</title>
        <authorList>
            <person name="Choi B.J."/>
            <person name="Kim J.M."/>
            <person name="Lee J.K."/>
            <person name="Choi D.G."/>
            <person name="Jeon C.O."/>
        </authorList>
    </citation>
    <scope>NUCLEOTIDE SEQUENCE [LARGE SCALE GENOMIC DNA]</scope>
    <source>
        <strain evidence="2 3">ZQ420</strain>
    </source>
</reference>
<protein>
    <submittedName>
        <fullName evidence="2">Uncharacterized protein</fullName>
    </submittedName>
</protein>
<dbReference type="Proteomes" id="UP001208938">
    <property type="component" value="Unassembled WGS sequence"/>
</dbReference>
<sequence length="78" mass="7994">MKSLITAVAVVVALGGSAVAAETPSTANLWGYLVTHGSEAVVQPASCCRVCRTGYACGNSCISRSYRCHQPRGCACDG</sequence>
<feature type="signal peptide" evidence="1">
    <location>
        <begin position="1"/>
        <end position="20"/>
    </location>
</feature>